<accession>A0A016TVF0</accession>
<protein>
    <submittedName>
        <fullName evidence="1">Uncharacterized protein</fullName>
    </submittedName>
</protein>
<comment type="caution">
    <text evidence="1">The sequence shown here is derived from an EMBL/GenBank/DDBJ whole genome shotgun (WGS) entry which is preliminary data.</text>
</comment>
<gene>
    <name evidence="1" type="primary">Acey_s0076.g1018</name>
    <name evidence="1" type="ORF">Y032_0076g1018</name>
</gene>
<dbReference type="Proteomes" id="UP000024635">
    <property type="component" value="Unassembled WGS sequence"/>
</dbReference>
<evidence type="ECO:0000313" key="1">
    <source>
        <dbReference type="EMBL" id="EYC06358.1"/>
    </source>
</evidence>
<keyword evidence="2" id="KW-1185">Reference proteome</keyword>
<organism evidence="1 2">
    <name type="scientific">Ancylostoma ceylanicum</name>
    <dbReference type="NCBI Taxonomy" id="53326"/>
    <lineage>
        <taxon>Eukaryota</taxon>
        <taxon>Metazoa</taxon>
        <taxon>Ecdysozoa</taxon>
        <taxon>Nematoda</taxon>
        <taxon>Chromadorea</taxon>
        <taxon>Rhabditida</taxon>
        <taxon>Rhabditina</taxon>
        <taxon>Rhabditomorpha</taxon>
        <taxon>Strongyloidea</taxon>
        <taxon>Ancylostomatidae</taxon>
        <taxon>Ancylostomatinae</taxon>
        <taxon>Ancylostoma</taxon>
    </lineage>
</organism>
<proteinExistence type="predicted"/>
<evidence type="ECO:0000313" key="2">
    <source>
        <dbReference type="Proteomes" id="UP000024635"/>
    </source>
</evidence>
<sequence length="66" mass="7257">MFHNDDVAATVHHRKLCVASPIENVKHDSYSRGLARLTAYGEATLDIHNAEPRCVGRAARQSALSQ</sequence>
<reference evidence="2" key="1">
    <citation type="journal article" date="2015" name="Nat. Genet.">
        <title>The genome and transcriptome of the zoonotic hookworm Ancylostoma ceylanicum identify infection-specific gene families.</title>
        <authorList>
            <person name="Schwarz E.M."/>
            <person name="Hu Y."/>
            <person name="Antoshechkin I."/>
            <person name="Miller M.M."/>
            <person name="Sternberg P.W."/>
            <person name="Aroian R.V."/>
        </authorList>
    </citation>
    <scope>NUCLEOTIDE SEQUENCE</scope>
    <source>
        <strain evidence="2">HY135</strain>
    </source>
</reference>
<dbReference type="AlphaFoldDB" id="A0A016TVF0"/>
<name>A0A016TVF0_9BILA</name>
<dbReference type="EMBL" id="JARK01001412">
    <property type="protein sequence ID" value="EYC06358.1"/>
    <property type="molecule type" value="Genomic_DNA"/>
</dbReference>